<evidence type="ECO:0000313" key="2">
    <source>
        <dbReference type="Proteomes" id="UP001054945"/>
    </source>
</evidence>
<proteinExistence type="predicted"/>
<organism evidence="1 2">
    <name type="scientific">Caerostris extrusa</name>
    <name type="common">Bark spider</name>
    <name type="synonym">Caerostris bankana</name>
    <dbReference type="NCBI Taxonomy" id="172846"/>
    <lineage>
        <taxon>Eukaryota</taxon>
        <taxon>Metazoa</taxon>
        <taxon>Ecdysozoa</taxon>
        <taxon>Arthropoda</taxon>
        <taxon>Chelicerata</taxon>
        <taxon>Arachnida</taxon>
        <taxon>Araneae</taxon>
        <taxon>Araneomorphae</taxon>
        <taxon>Entelegynae</taxon>
        <taxon>Araneoidea</taxon>
        <taxon>Araneidae</taxon>
        <taxon>Caerostris</taxon>
    </lineage>
</organism>
<evidence type="ECO:0000313" key="1">
    <source>
        <dbReference type="EMBL" id="GIY04524.1"/>
    </source>
</evidence>
<comment type="caution">
    <text evidence="1">The sequence shown here is derived from an EMBL/GenBank/DDBJ whole genome shotgun (WGS) entry which is preliminary data.</text>
</comment>
<dbReference type="Proteomes" id="UP001054945">
    <property type="component" value="Unassembled WGS sequence"/>
</dbReference>
<keyword evidence="2" id="KW-1185">Reference proteome</keyword>
<protein>
    <submittedName>
        <fullName evidence="1">Uncharacterized protein</fullName>
    </submittedName>
</protein>
<name>A0AAV4Q876_CAEEX</name>
<reference evidence="1 2" key="1">
    <citation type="submission" date="2021-06" db="EMBL/GenBank/DDBJ databases">
        <title>Caerostris extrusa draft genome.</title>
        <authorList>
            <person name="Kono N."/>
            <person name="Arakawa K."/>
        </authorList>
    </citation>
    <scope>NUCLEOTIDE SEQUENCE [LARGE SCALE GENOMIC DNA]</scope>
</reference>
<dbReference type="EMBL" id="BPLR01005718">
    <property type="protein sequence ID" value="GIY04524.1"/>
    <property type="molecule type" value="Genomic_DNA"/>
</dbReference>
<accession>A0AAV4Q876</accession>
<dbReference type="AlphaFoldDB" id="A0AAV4Q876"/>
<gene>
    <name evidence="1" type="ORF">CEXT_598291</name>
</gene>
<sequence length="107" mass="11996">MLTLDSEGSFVFDCCFLGKAGLADLHSSLFPLSLGKGVKWRVLMVTFRASFTISDKPAVILCPSSHHVVRPVDVILSFRTRIRILHRLGESMAFPRFVHLLAELKLK</sequence>